<dbReference type="Proteomes" id="UP001217918">
    <property type="component" value="Unassembled WGS sequence"/>
</dbReference>
<name>A0AAD9I831_9PEZI</name>
<organism evidence="1 2">
    <name type="scientific">Phyllachora maydis</name>
    <dbReference type="NCBI Taxonomy" id="1825666"/>
    <lineage>
        <taxon>Eukaryota</taxon>
        <taxon>Fungi</taxon>
        <taxon>Dikarya</taxon>
        <taxon>Ascomycota</taxon>
        <taxon>Pezizomycotina</taxon>
        <taxon>Sordariomycetes</taxon>
        <taxon>Sordariomycetidae</taxon>
        <taxon>Phyllachorales</taxon>
        <taxon>Phyllachoraceae</taxon>
        <taxon>Phyllachora</taxon>
    </lineage>
</organism>
<dbReference type="EMBL" id="JAQQPM010000006">
    <property type="protein sequence ID" value="KAK2072951.1"/>
    <property type="molecule type" value="Genomic_DNA"/>
</dbReference>
<comment type="caution">
    <text evidence="1">The sequence shown here is derived from an EMBL/GenBank/DDBJ whole genome shotgun (WGS) entry which is preliminary data.</text>
</comment>
<keyword evidence="2" id="KW-1185">Reference proteome</keyword>
<evidence type="ECO:0000313" key="2">
    <source>
        <dbReference type="Proteomes" id="UP001217918"/>
    </source>
</evidence>
<protein>
    <submittedName>
        <fullName evidence="1">Uncharacterized protein</fullName>
    </submittedName>
</protein>
<reference evidence="1" key="1">
    <citation type="journal article" date="2023" name="Mol. Plant Microbe Interact.">
        <title>Elucidating the Obligate Nature and Biological Capacity of an Invasive Fungal Corn Pathogen.</title>
        <authorList>
            <person name="MacCready J.S."/>
            <person name="Roggenkamp E.M."/>
            <person name="Gdanetz K."/>
            <person name="Chilvers M.I."/>
        </authorList>
    </citation>
    <scope>NUCLEOTIDE SEQUENCE</scope>
    <source>
        <strain evidence="1">PM02</strain>
    </source>
</reference>
<dbReference type="AlphaFoldDB" id="A0AAD9I831"/>
<proteinExistence type="predicted"/>
<sequence length="87" mass="10073">MSNDFVLERSQDGDLFSRRARMSELCKDRRYIPFLAVNQSPIISDKNLRVRHDPPVHAVQKLQLQQFQLSQTNPANPRIRGVVPECV</sequence>
<gene>
    <name evidence="1" type="ORF">P8C59_007269</name>
</gene>
<evidence type="ECO:0000313" key="1">
    <source>
        <dbReference type="EMBL" id="KAK2072951.1"/>
    </source>
</evidence>
<accession>A0AAD9I831</accession>